<sequence>MGKIKELLIKYKELVLYVVFGVLTTVVSYASYWIFTDFLHIPYMVSTALSWVLSVTFAYVTNRKWVFESRAHGFVPILTEAAKFFASRIMSGFMEMGMMFIGVDLLHVNDKIVKLVANVFVILANYILSKLVVFRKKK</sequence>
<keyword evidence="9" id="KW-1185">Reference proteome</keyword>
<evidence type="ECO:0000256" key="1">
    <source>
        <dbReference type="ARBA" id="ARBA00004141"/>
    </source>
</evidence>
<evidence type="ECO:0000313" key="8">
    <source>
        <dbReference type="EMBL" id="MCC2136541.1"/>
    </source>
</evidence>
<evidence type="ECO:0000256" key="5">
    <source>
        <dbReference type="ARBA" id="ARBA00023136"/>
    </source>
</evidence>
<evidence type="ECO:0000259" key="7">
    <source>
        <dbReference type="Pfam" id="PF04138"/>
    </source>
</evidence>
<evidence type="ECO:0000256" key="4">
    <source>
        <dbReference type="ARBA" id="ARBA00022989"/>
    </source>
</evidence>
<feature type="transmembrane region" description="Helical" evidence="6">
    <location>
        <begin position="81"/>
        <end position="103"/>
    </location>
</feature>
<comment type="subcellular location">
    <subcellularLocation>
        <location evidence="1">Membrane</location>
        <topology evidence="1">Multi-pass membrane protein</topology>
    </subcellularLocation>
</comment>
<dbReference type="AlphaFoldDB" id="A0AAE3AJT0"/>
<evidence type="ECO:0000313" key="9">
    <source>
        <dbReference type="Proteomes" id="UP001199424"/>
    </source>
</evidence>
<name>A0AAE3AJT0_9FIRM</name>
<evidence type="ECO:0000256" key="3">
    <source>
        <dbReference type="ARBA" id="ARBA00022692"/>
    </source>
</evidence>
<reference evidence="8" key="1">
    <citation type="submission" date="2021-10" db="EMBL/GenBank/DDBJ databases">
        <title>Anaerobic single-cell dispensing facilitates the cultivation of human gut bacteria.</title>
        <authorList>
            <person name="Afrizal A."/>
        </authorList>
    </citation>
    <scope>NUCLEOTIDE SEQUENCE</scope>
    <source>
        <strain evidence="8">CLA-AA-H250</strain>
    </source>
</reference>
<feature type="transmembrane region" description="Helical" evidence="6">
    <location>
        <begin position="115"/>
        <end position="134"/>
    </location>
</feature>
<dbReference type="Pfam" id="PF04138">
    <property type="entry name" value="GtrA_DPMS_TM"/>
    <property type="match status" value="1"/>
</dbReference>
<dbReference type="InterPro" id="IPR007267">
    <property type="entry name" value="GtrA_DPMS_TM"/>
</dbReference>
<dbReference type="GO" id="GO:0005886">
    <property type="term" value="C:plasma membrane"/>
    <property type="evidence" value="ECO:0007669"/>
    <property type="project" value="TreeGrafter"/>
</dbReference>
<proteinExistence type="inferred from homology"/>
<dbReference type="EMBL" id="JAJEQC010000004">
    <property type="protein sequence ID" value="MCC2136541.1"/>
    <property type="molecule type" value="Genomic_DNA"/>
</dbReference>
<dbReference type="PANTHER" id="PTHR38459">
    <property type="entry name" value="PROPHAGE BACTOPRENOL-LINKED GLUCOSE TRANSLOCASE HOMOLOG"/>
    <property type="match status" value="1"/>
</dbReference>
<feature type="domain" description="GtrA/DPMS transmembrane" evidence="7">
    <location>
        <begin position="17"/>
        <end position="134"/>
    </location>
</feature>
<keyword evidence="3 6" id="KW-0812">Transmembrane</keyword>
<protein>
    <submittedName>
        <fullName evidence="8">GtrA family protein</fullName>
    </submittedName>
</protein>
<dbReference type="GO" id="GO:0000271">
    <property type="term" value="P:polysaccharide biosynthetic process"/>
    <property type="evidence" value="ECO:0007669"/>
    <property type="project" value="InterPro"/>
</dbReference>
<gene>
    <name evidence="8" type="ORF">LKD31_05875</name>
</gene>
<dbReference type="Proteomes" id="UP001199424">
    <property type="component" value="Unassembled WGS sequence"/>
</dbReference>
<accession>A0AAE3AJT0</accession>
<comment type="caution">
    <text evidence="8">The sequence shown here is derived from an EMBL/GenBank/DDBJ whole genome shotgun (WGS) entry which is preliminary data.</text>
</comment>
<organism evidence="8 9">
    <name type="scientific">Hominenteromicrobium mulieris</name>
    <dbReference type="NCBI Taxonomy" id="2885357"/>
    <lineage>
        <taxon>Bacteria</taxon>
        <taxon>Bacillati</taxon>
        <taxon>Bacillota</taxon>
        <taxon>Clostridia</taxon>
        <taxon>Eubacteriales</taxon>
        <taxon>Oscillospiraceae</taxon>
        <taxon>Hominenteromicrobium</taxon>
    </lineage>
</organism>
<comment type="similarity">
    <text evidence="2">Belongs to the GtrA family.</text>
</comment>
<evidence type="ECO:0000256" key="2">
    <source>
        <dbReference type="ARBA" id="ARBA00009399"/>
    </source>
</evidence>
<keyword evidence="4 6" id="KW-1133">Transmembrane helix</keyword>
<dbReference type="RefSeq" id="WP_308449007.1">
    <property type="nucleotide sequence ID" value="NZ_JAJEQC010000004.1"/>
</dbReference>
<feature type="transmembrane region" description="Helical" evidence="6">
    <location>
        <begin position="14"/>
        <end position="35"/>
    </location>
</feature>
<feature type="transmembrane region" description="Helical" evidence="6">
    <location>
        <begin position="41"/>
        <end position="60"/>
    </location>
</feature>
<dbReference type="InterPro" id="IPR051401">
    <property type="entry name" value="GtrA_CellWall_Glycosyl"/>
</dbReference>
<dbReference type="PANTHER" id="PTHR38459:SF5">
    <property type="entry name" value="CELL WALL TEICHOIC ACID GLYCOSYLATION PROTEIN GTCA"/>
    <property type="match status" value="1"/>
</dbReference>
<keyword evidence="5 6" id="KW-0472">Membrane</keyword>
<evidence type="ECO:0000256" key="6">
    <source>
        <dbReference type="SAM" id="Phobius"/>
    </source>
</evidence>